<evidence type="ECO:0000313" key="2">
    <source>
        <dbReference type="Proteomes" id="UP000199147"/>
    </source>
</evidence>
<dbReference type="AlphaFoldDB" id="A0A0H5RUI5"/>
<name>A0A0H5RUI5_9MYCO</name>
<organism evidence="1 2">
    <name type="scientific">Mycolicibacterium neworleansense</name>
    <dbReference type="NCBI Taxonomy" id="146018"/>
    <lineage>
        <taxon>Bacteria</taxon>
        <taxon>Bacillati</taxon>
        <taxon>Actinomycetota</taxon>
        <taxon>Actinomycetes</taxon>
        <taxon>Mycobacteriales</taxon>
        <taxon>Mycobacteriaceae</taxon>
        <taxon>Mycolicibacterium</taxon>
    </lineage>
</organism>
<sequence length="34" mass="4234">MAENEQYKGPAQHPHIPWWRKLLHAWRARREALR</sequence>
<gene>
    <name evidence="1" type="ORF">BN2156_04479</name>
</gene>
<protein>
    <submittedName>
        <fullName evidence="1">Uncharacterized protein</fullName>
    </submittedName>
</protein>
<reference evidence="2" key="1">
    <citation type="submission" date="2015-07" db="EMBL/GenBank/DDBJ databases">
        <authorList>
            <person name="Urmite Genomes"/>
        </authorList>
    </citation>
    <scope>NUCLEOTIDE SEQUENCE [LARGE SCALE GENOMIC DNA]</scope>
    <source>
        <strain evidence="2">type strain: ATCC 49404</strain>
    </source>
</reference>
<proteinExistence type="predicted"/>
<dbReference type="EMBL" id="CWKH01000002">
    <property type="protein sequence ID" value="CRZ17593.1"/>
    <property type="molecule type" value="Genomic_DNA"/>
</dbReference>
<accession>A0A0H5RUI5</accession>
<dbReference type="Proteomes" id="UP000199147">
    <property type="component" value="Unassembled WGS sequence"/>
</dbReference>
<dbReference type="STRING" id="146018.BN2156_04479"/>
<evidence type="ECO:0000313" key="1">
    <source>
        <dbReference type="EMBL" id="CRZ17593.1"/>
    </source>
</evidence>
<keyword evidence="2" id="KW-1185">Reference proteome</keyword>